<evidence type="ECO:0000256" key="1">
    <source>
        <dbReference type="SAM" id="MobiDB-lite"/>
    </source>
</evidence>
<dbReference type="AlphaFoldDB" id="A0A8H4ER77"/>
<accession>A0A8H4ER77</accession>
<keyword evidence="3" id="KW-1185">Reference proteome</keyword>
<dbReference type="EMBL" id="WTPW01000182">
    <property type="protein sequence ID" value="KAF0538401.1"/>
    <property type="molecule type" value="Genomic_DNA"/>
</dbReference>
<protein>
    <submittedName>
        <fullName evidence="2">Uncharacterized protein</fullName>
    </submittedName>
</protein>
<name>A0A8H4ER77_GIGMA</name>
<reference evidence="2 3" key="1">
    <citation type="journal article" date="2019" name="Environ. Microbiol.">
        <title>At the nexus of three kingdoms: the genome of the mycorrhizal fungus Gigaspora margarita provides insights into plant, endobacterial and fungal interactions.</title>
        <authorList>
            <person name="Venice F."/>
            <person name="Ghignone S."/>
            <person name="Salvioli di Fossalunga A."/>
            <person name="Amselem J."/>
            <person name="Novero M."/>
            <person name="Xianan X."/>
            <person name="Sedzielewska Toro K."/>
            <person name="Morin E."/>
            <person name="Lipzen A."/>
            <person name="Grigoriev I.V."/>
            <person name="Henrissat B."/>
            <person name="Martin F.M."/>
            <person name="Bonfante P."/>
        </authorList>
    </citation>
    <scope>NUCLEOTIDE SEQUENCE [LARGE SCALE GENOMIC DNA]</scope>
    <source>
        <strain evidence="2 3">BEG34</strain>
    </source>
</reference>
<dbReference type="Proteomes" id="UP000439903">
    <property type="component" value="Unassembled WGS sequence"/>
</dbReference>
<sequence>MEINADLYPSFEYYPLPPLFEDDLDDEKYGVEHSTVADNHNDEDEIDDIIVIDNHNNKNKNDNITIPNENEIDNGSDTSNEEKK</sequence>
<evidence type="ECO:0000313" key="3">
    <source>
        <dbReference type="Proteomes" id="UP000439903"/>
    </source>
</evidence>
<comment type="caution">
    <text evidence="2">The sequence shown here is derived from an EMBL/GenBank/DDBJ whole genome shotgun (WGS) entry which is preliminary data.</text>
</comment>
<gene>
    <name evidence="2" type="ORF">F8M41_007904</name>
</gene>
<proteinExistence type="predicted"/>
<feature type="region of interest" description="Disordered" evidence="1">
    <location>
        <begin position="55"/>
        <end position="84"/>
    </location>
</feature>
<feature type="compositionally biased region" description="Polar residues" evidence="1">
    <location>
        <begin position="65"/>
        <end position="78"/>
    </location>
</feature>
<evidence type="ECO:0000313" key="2">
    <source>
        <dbReference type="EMBL" id="KAF0538401.1"/>
    </source>
</evidence>
<organism evidence="2 3">
    <name type="scientific">Gigaspora margarita</name>
    <dbReference type="NCBI Taxonomy" id="4874"/>
    <lineage>
        <taxon>Eukaryota</taxon>
        <taxon>Fungi</taxon>
        <taxon>Fungi incertae sedis</taxon>
        <taxon>Mucoromycota</taxon>
        <taxon>Glomeromycotina</taxon>
        <taxon>Glomeromycetes</taxon>
        <taxon>Diversisporales</taxon>
        <taxon>Gigasporaceae</taxon>
        <taxon>Gigaspora</taxon>
    </lineage>
</organism>